<keyword evidence="2" id="KW-1185">Reference proteome</keyword>
<gene>
    <name evidence="1" type="ORF">CEXT_104631</name>
</gene>
<name>A0AAV4QUI2_CAEEX</name>
<organism evidence="1 2">
    <name type="scientific">Caerostris extrusa</name>
    <name type="common">Bark spider</name>
    <name type="synonym">Caerostris bankana</name>
    <dbReference type="NCBI Taxonomy" id="172846"/>
    <lineage>
        <taxon>Eukaryota</taxon>
        <taxon>Metazoa</taxon>
        <taxon>Ecdysozoa</taxon>
        <taxon>Arthropoda</taxon>
        <taxon>Chelicerata</taxon>
        <taxon>Arachnida</taxon>
        <taxon>Araneae</taxon>
        <taxon>Araneomorphae</taxon>
        <taxon>Entelegynae</taxon>
        <taxon>Araneoidea</taxon>
        <taxon>Araneidae</taxon>
        <taxon>Caerostris</taxon>
    </lineage>
</organism>
<reference evidence="1 2" key="1">
    <citation type="submission" date="2021-06" db="EMBL/GenBank/DDBJ databases">
        <title>Caerostris extrusa draft genome.</title>
        <authorList>
            <person name="Kono N."/>
            <person name="Arakawa K."/>
        </authorList>
    </citation>
    <scope>NUCLEOTIDE SEQUENCE [LARGE SCALE GENOMIC DNA]</scope>
</reference>
<dbReference type="EMBL" id="BPLR01006803">
    <property type="protein sequence ID" value="GIY12541.1"/>
    <property type="molecule type" value="Genomic_DNA"/>
</dbReference>
<comment type="caution">
    <text evidence="1">The sequence shown here is derived from an EMBL/GenBank/DDBJ whole genome shotgun (WGS) entry which is preliminary data.</text>
</comment>
<protein>
    <submittedName>
        <fullName evidence="1">Uncharacterized protein</fullName>
    </submittedName>
</protein>
<accession>A0AAV4QUI2</accession>
<evidence type="ECO:0000313" key="2">
    <source>
        <dbReference type="Proteomes" id="UP001054945"/>
    </source>
</evidence>
<sequence>MNCKDLPVSMIKQINALLCMRGTTEAGIKGRNTATKCTANRPRPSEECFLRPLLLVAEMNALLPYHLRNELNGNTSLLRIMGALERTQK</sequence>
<evidence type="ECO:0000313" key="1">
    <source>
        <dbReference type="EMBL" id="GIY12541.1"/>
    </source>
</evidence>
<dbReference type="AlphaFoldDB" id="A0AAV4QUI2"/>
<dbReference type="Proteomes" id="UP001054945">
    <property type="component" value="Unassembled WGS sequence"/>
</dbReference>
<proteinExistence type="predicted"/>